<keyword evidence="5 9" id="KW-0812">Transmembrane</keyword>
<keyword evidence="3" id="KW-0813">Transport</keyword>
<keyword evidence="4" id="KW-0762">Sugar transport</keyword>
<dbReference type="FunFam" id="1.20.1280.290:FF:000001">
    <property type="entry name" value="Bidirectional sugar transporter SWEET"/>
    <property type="match status" value="1"/>
</dbReference>
<evidence type="ECO:0000256" key="2">
    <source>
        <dbReference type="ARBA" id="ARBA00007809"/>
    </source>
</evidence>
<evidence type="ECO:0000256" key="6">
    <source>
        <dbReference type="ARBA" id="ARBA00022737"/>
    </source>
</evidence>
<evidence type="ECO:0000256" key="4">
    <source>
        <dbReference type="ARBA" id="ARBA00022597"/>
    </source>
</evidence>
<accession>A0A835HTM0</accession>
<feature type="transmembrane region" description="Helical" evidence="9">
    <location>
        <begin position="138"/>
        <end position="157"/>
    </location>
</feature>
<keyword evidence="8 9" id="KW-0472">Membrane</keyword>
<dbReference type="FunFam" id="1.20.1280.290:FF:000002">
    <property type="entry name" value="Bidirectional sugar transporter SWEET"/>
    <property type="match status" value="1"/>
</dbReference>
<comment type="similarity">
    <text evidence="2">Belongs to the SWEET sugar transporter family.</text>
</comment>
<dbReference type="Gene3D" id="1.20.1280.290">
    <property type="match status" value="2"/>
</dbReference>
<dbReference type="OrthoDB" id="409725at2759"/>
<evidence type="ECO:0000256" key="7">
    <source>
        <dbReference type="ARBA" id="ARBA00022989"/>
    </source>
</evidence>
<dbReference type="AlphaFoldDB" id="A0A835HTM0"/>
<feature type="transmembrane region" description="Helical" evidence="9">
    <location>
        <begin position="169"/>
        <end position="187"/>
    </location>
</feature>
<dbReference type="GO" id="GO:0012505">
    <property type="term" value="C:endomembrane system"/>
    <property type="evidence" value="ECO:0007669"/>
    <property type="project" value="UniProtKB-SubCell"/>
</dbReference>
<keyword evidence="6" id="KW-0677">Repeat</keyword>
<feature type="transmembrane region" description="Helical" evidence="9">
    <location>
        <begin position="15"/>
        <end position="33"/>
    </location>
</feature>
<dbReference type="PANTHER" id="PTHR10791:SF28">
    <property type="entry name" value="BIDIRECTIONAL SUGAR TRANSPORTER SWEET3"/>
    <property type="match status" value="1"/>
</dbReference>
<evidence type="ECO:0008006" key="12">
    <source>
        <dbReference type="Google" id="ProtNLM"/>
    </source>
</evidence>
<name>A0A835HTM0_9MAGN</name>
<comment type="subcellular location">
    <subcellularLocation>
        <location evidence="1">Endomembrane system</location>
        <topology evidence="1">Multi-pass membrane protein</topology>
    </subcellularLocation>
</comment>
<dbReference type="GO" id="GO:0016020">
    <property type="term" value="C:membrane"/>
    <property type="evidence" value="ECO:0007669"/>
    <property type="project" value="InterPro"/>
</dbReference>
<evidence type="ECO:0000256" key="8">
    <source>
        <dbReference type="ARBA" id="ARBA00023136"/>
    </source>
</evidence>
<feature type="transmembrane region" description="Helical" evidence="9">
    <location>
        <begin position="45"/>
        <end position="69"/>
    </location>
</feature>
<evidence type="ECO:0000313" key="10">
    <source>
        <dbReference type="EMBL" id="KAF9605730.1"/>
    </source>
</evidence>
<dbReference type="InterPro" id="IPR004316">
    <property type="entry name" value="SWEET_rpt"/>
</dbReference>
<evidence type="ECO:0000256" key="1">
    <source>
        <dbReference type="ARBA" id="ARBA00004127"/>
    </source>
</evidence>
<dbReference type="PANTHER" id="PTHR10791">
    <property type="entry name" value="RAG1-ACTIVATING PROTEIN 1"/>
    <property type="match status" value="1"/>
</dbReference>
<reference evidence="10 11" key="1">
    <citation type="submission" date="2020-10" db="EMBL/GenBank/DDBJ databases">
        <title>The Coptis chinensis genome and diversification of protoberbering-type alkaloids.</title>
        <authorList>
            <person name="Wang B."/>
            <person name="Shu S."/>
            <person name="Song C."/>
            <person name="Liu Y."/>
        </authorList>
    </citation>
    <scope>NUCLEOTIDE SEQUENCE [LARGE SCALE GENOMIC DNA]</scope>
    <source>
        <strain evidence="10">HL-2020</strain>
        <tissue evidence="10">Leaf</tissue>
    </source>
</reference>
<evidence type="ECO:0000256" key="9">
    <source>
        <dbReference type="SAM" id="Phobius"/>
    </source>
</evidence>
<dbReference type="Pfam" id="PF03083">
    <property type="entry name" value="MtN3_slv"/>
    <property type="match status" value="2"/>
</dbReference>
<organism evidence="10 11">
    <name type="scientific">Coptis chinensis</name>
    <dbReference type="NCBI Taxonomy" id="261450"/>
    <lineage>
        <taxon>Eukaryota</taxon>
        <taxon>Viridiplantae</taxon>
        <taxon>Streptophyta</taxon>
        <taxon>Embryophyta</taxon>
        <taxon>Tracheophyta</taxon>
        <taxon>Spermatophyta</taxon>
        <taxon>Magnoliopsida</taxon>
        <taxon>Ranunculales</taxon>
        <taxon>Ranunculaceae</taxon>
        <taxon>Coptidoideae</taxon>
        <taxon>Coptis</taxon>
    </lineage>
</organism>
<dbReference type="GO" id="GO:0051119">
    <property type="term" value="F:sugar transmembrane transporter activity"/>
    <property type="evidence" value="ECO:0007669"/>
    <property type="project" value="InterPro"/>
</dbReference>
<evidence type="ECO:0000313" key="11">
    <source>
        <dbReference type="Proteomes" id="UP000631114"/>
    </source>
</evidence>
<feature type="transmembrane region" description="Helical" evidence="9">
    <location>
        <begin position="106"/>
        <end position="126"/>
    </location>
</feature>
<dbReference type="EMBL" id="JADFTS010000005">
    <property type="protein sequence ID" value="KAF9605730.1"/>
    <property type="molecule type" value="Genomic_DNA"/>
</dbReference>
<dbReference type="InterPro" id="IPR047664">
    <property type="entry name" value="SWEET"/>
</dbReference>
<dbReference type="Proteomes" id="UP000631114">
    <property type="component" value="Unassembled WGS sequence"/>
</dbReference>
<feature type="transmembrane region" description="Helical" evidence="9">
    <location>
        <begin position="76"/>
        <end position="94"/>
    </location>
</feature>
<protein>
    <recommendedName>
        <fullName evidence="12">Bidirectional sugar transporter SWEET</fullName>
    </recommendedName>
</protein>
<gene>
    <name evidence="10" type="ORF">IFM89_018126</name>
</gene>
<proteinExistence type="inferred from homology"/>
<keyword evidence="11" id="KW-1185">Reference proteome</keyword>
<comment type="caution">
    <text evidence="10">The sequence shown here is derived from an EMBL/GenBank/DDBJ whole genome shotgun (WGS) entry which is preliminary data.</text>
</comment>
<evidence type="ECO:0000256" key="3">
    <source>
        <dbReference type="ARBA" id="ARBA00022448"/>
    </source>
</evidence>
<evidence type="ECO:0000256" key="5">
    <source>
        <dbReference type="ARBA" id="ARBA00022692"/>
    </source>
</evidence>
<sequence>MTFTRVIKNKSTEEFSVVPYVTALLNCLIYSWYGSPVVSQGWDNLPLVTINGFGVLLELCFILIYFWFASPRGKKAVALIMAPVTLFCIAMFVSTIEMHDRHLRKAMVGSFGFVASIAMYGSPLVAMKQVIQTKSVEFMPFYLSFFSFLTSALWMAYGLLSNDLLLTSPNLLGCPLGVLQLVLYCIYMKNIPEEPYKLDLEKGEKANLITPLISDTSDVKNLKNSFEK</sequence>
<keyword evidence="7 9" id="KW-1133">Transmembrane helix</keyword>